<keyword evidence="7" id="KW-1185">Reference proteome</keyword>
<dbReference type="PROSITE" id="PS50297">
    <property type="entry name" value="ANK_REP_REGION"/>
    <property type="match status" value="2"/>
</dbReference>
<feature type="domain" description="Nephrocystin 3-like N-terminal" evidence="5">
    <location>
        <begin position="572"/>
        <end position="725"/>
    </location>
</feature>
<dbReference type="Gene3D" id="3.40.50.300">
    <property type="entry name" value="P-loop containing nucleotide triphosphate hydrolases"/>
    <property type="match status" value="1"/>
</dbReference>
<keyword evidence="1" id="KW-0677">Repeat</keyword>
<dbReference type="Pfam" id="PF24883">
    <property type="entry name" value="NPHP3_N"/>
    <property type="match status" value="1"/>
</dbReference>
<accession>A0A0D9NS35</accession>
<feature type="repeat" description="ANK" evidence="3">
    <location>
        <begin position="1217"/>
        <end position="1249"/>
    </location>
</feature>
<name>A0A0D9NS35_METAN</name>
<evidence type="ECO:0000256" key="1">
    <source>
        <dbReference type="ARBA" id="ARBA00022737"/>
    </source>
</evidence>
<evidence type="ECO:0000256" key="3">
    <source>
        <dbReference type="PROSITE-ProRule" id="PRU00023"/>
    </source>
</evidence>
<dbReference type="PROSITE" id="PS50088">
    <property type="entry name" value="ANK_REPEAT"/>
    <property type="match status" value="4"/>
</dbReference>
<dbReference type="SUPFAM" id="SSF52540">
    <property type="entry name" value="P-loop containing nucleoside triphosphate hydrolases"/>
    <property type="match status" value="1"/>
</dbReference>
<dbReference type="CDD" id="cd14688">
    <property type="entry name" value="bZIP_YAP"/>
    <property type="match status" value="1"/>
</dbReference>
<gene>
    <name evidence="6" type="ORF">H634G_08136</name>
</gene>
<evidence type="ECO:0000256" key="2">
    <source>
        <dbReference type="ARBA" id="ARBA00023043"/>
    </source>
</evidence>
<evidence type="ECO:0000256" key="4">
    <source>
        <dbReference type="SAM" id="MobiDB-lite"/>
    </source>
</evidence>
<dbReference type="Pfam" id="PF12796">
    <property type="entry name" value="Ank_2"/>
    <property type="match status" value="2"/>
</dbReference>
<dbReference type="InterPro" id="IPR002110">
    <property type="entry name" value="Ankyrin_rpt"/>
</dbReference>
<reference evidence="7" key="1">
    <citation type="journal article" date="2014" name="BMC Genomics">
        <title>The genome sequence of the biocontrol fungus Metarhizium anisopliae and comparative genomics of Metarhizium species.</title>
        <authorList>
            <person name="Pattemore J.A."/>
            <person name="Hane J.K."/>
            <person name="Williams A.H."/>
            <person name="Wilson B.A."/>
            <person name="Stodart B.J."/>
            <person name="Ash G.J."/>
        </authorList>
    </citation>
    <scope>NUCLEOTIDE SEQUENCE [LARGE SCALE GENOMIC DNA]</scope>
    <source>
        <strain evidence="7">BRIP 53293</strain>
    </source>
</reference>
<feature type="repeat" description="ANK" evidence="3">
    <location>
        <begin position="1320"/>
        <end position="1357"/>
    </location>
</feature>
<dbReference type="SUPFAM" id="SSF48403">
    <property type="entry name" value="Ankyrin repeat"/>
    <property type="match status" value="2"/>
</dbReference>
<dbReference type="PANTHER" id="PTHR24161">
    <property type="entry name" value="ANK_REP_REGION DOMAIN-CONTAINING PROTEIN-RELATED"/>
    <property type="match status" value="1"/>
</dbReference>
<dbReference type="PANTHER" id="PTHR24161:SF116">
    <property type="entry name" value="ANKYRIN REPEAT DOMAIN-CONTAINING PROTEIN 50"/>
    <property type="match status" value="1"/>
</dbReference>
<dbReference type="Pfam" id="PF00023">
    <property type="entry name" value="Ank"/>
    <property type="match status" value="1"/>
</dbReference>
<evidence type="ECO:0000313" key="7">
    <source>
        <dbReference type="Proteomes" id="UP000054544"/>
    </source>
</evidence>
<dbReference type="SMART" id="SM00248">
    <property type="entry name" value="ANK"/>
    <property type="match status" value="7"/>
</dbReference>
<feature type="repeat" description="ANK" evidence="3">
    <location>
        <begin position="1289"/>
        <end position="1317"/>
    </location>
</feature>
<dbReference type="Gene3D" id="1.25.40.20">
    <property type="entry name" value="Ankyrin repeat-containing domain"/>
    <property type="match status" value="2"/>
</dbReference>
<dbReference type="InterPro" id="IPR036770">
    <property type="entry name" value="Ankyrin_rpt-contain_sf"/>
</dbReference>
<dbReference type="OrthoDB" id="4951794at2759"/>
<dbReference type="Proteomes" id="UP000054544">
    <property type="component" value="Unassembled WGS sequence"/>
</dbReference>
<organism evidence="6 7">
    <name type="scientific">Metarhizium anisopliae BRIP 53293</name>
    <dbReference type="NCBI Taxonomy" id="1291518"/>
    <lineage>
        <taxon>Eukaryota</taxon>
        <taxon>Fungi</taxon>
        <taxon>Dikarya</taxon>
        <taxon>Ascomycota</taxon>
        <taxon>Pezizomycotina</taxon>
        <taxon>Sordariomycetes</taxon>
        <taxon>Hypocreomycetidae</taxon>
        <taxon>Hypocreales</taxon>
        <taxon>Clavicipitaceae</taxon>
        <taxon>Metarhizium</taxon>
    </lineage>
</organism>
<dbReference type="STRING" id="1291518.A0A0D9NS35"/>
<sequence length="1591" mass="178603">MDPELPSVPRRGTKRVSVQHTQERVRNNQRRHRARRKDYIASLEQKLTEAEQTILTLRTQVKALQAPTTRCCSQKHNQDEQDSSMPLPLQTKNQDDIVDIFQAYSTVSGTQNLTTWDPHVLAPPEPFICSTQSRSEVNNPISVLPNLIAQSSELETELLQGTRRVSDQAVAEPNSLLPTTVIQNHVPAPTTACCSNSDLETDSQVTVKKKDSEAIVLDQDTSPIMPRYLPEMETCYQVRPYESTMPCSEAFILITQQNLKGMEQGDIAAWLWDGFRKPNKPGEGCRVQTDTLPALIPRMRMRIMTYDYVSDFRIQNLLDESTLHRMAMNLLDAICKLREGRKAAPLVFLCHNLGGILVKKVGVKIPHIRRSRLVPLTCCIVLRKMLWIANCDPMYLEIASSTRLLILFGTPDGSSPWVETLFKIVLASTNPRDAGFQHHLHRELLEITQTGPDSLEAATLRFQVLGKQYKTFSIYEELATDLIGIVVPVPTDKQKQVPCLQTTHRQLCSHRDDRLIFSLAKEILAITRIPRSGDYYVFLQYRQSLTMLSPNDSAPGHILAAALPPDAIEWPEWSDMLPQGKQWILPVYGGPGTGKSCFAKQVAEQARCRDDTLTLSYYFSLADHRRRTYRDLLLDLILQILYQDDAIFESRYVRNVWTYMQSDSYLSAPDLYRFFDAALRKVSKRSVFCVIDALDECDATMSHLIGDFKRLAAGQNTGFKVVITCQPTDSIQSLFDTPGINIERYIKPGKTLLSQMLAHDCEEHHGRPILQLQLLKHLTNSDTIGMELSECATYNAIYEKILASINAPVEWLRDVLLCIAFAHRPMTVGELSIAMGIPTRPGWNAGGLTLQKISILSPKDLQDNLKLALGPLVYLENNTIHIHNTLREFVREQTGSLPWNLLPTAAAGQVAPSSFLPRKCLLYLAMKEMQIPEVEARRGVEETIEGPSGTQFLRYAVVCWPLHLKECSDTMVDVQEWFMPFWKDSRTMEWWASTYLSLHLSANFDYSSVDYLVSQPLYLASYLGLTSVVHDMVSQDTVDSSLDYAPTLAIQGSHTKTAEVLLRHKFQSPESWLDALKESCSHGHDPTVELILSLWEESHGQMPDVSELDKCLCTAVEHGHWPVVSRLAQAGARVFKPLEMEHPSMLQRASELGYDGVVNELLALQSRDNGETPEWLDAIRKAMEAAAEFGSASVIAVLAPKANLESRSQGKSKPLCFRLTPLHIAAYYGNAEAAEVLLKLGAELESKDDRGMTPFVISCCMNQEDTTRVFLDEGADPDVVIPGTCQARPLHVAAANGWSASVRILLEYGAQQDRATGSPANYTPLHLAVQYANGTRGHVDIVRALLNSFADVHMEKSGDGSTALHLAIKNGSCDEEIIMLLRNRGADVDVWDGKDKSPLYYALREKREYTRLLWADRHSGVTQHSVLFNAVARGLEGRVKQLLQAGIDPDQRDKYGRIALDVALGRQIRLLLSPDEPDCMDLSDRMDFCPLLQPERPQIWHTWECVVSVCRTSLTQAKFYHCCVCSDDCGSTETCFNMCESCFNGPRGRFCVEDGHTIRQRFVAQGAISFEELSPNFAEFGPKLGTDAMEE</sequence>
<evidence type="ECO:0000259" key="5">
    <source>
        <dbReference type="Pfam" id="PF24883"/>
    </source>
</evidence>
<keyword evidence="2 3" id="KW-0040">ANK repeat</keyword>
<feature type="region of interest" description="Disordered" evidence="4">
    <location>
        <begin position="1"/>
        <end position="33"/>
    </location>
</feature>
<protein>
    <recommendedName>
        <fullName evidence="5">Nephrocystin 3-like N-terminal domain-containing protein</fullName>
    </recommendedName>
</protein>
<dbReference type="InterPro" id="IPR056884">
    <property type="entry name" value="NPHP3-like_N"/>
</dbReference>
<evidence type="ECO:0000313" key="6">
    <source>
        <dbReference type="EMBL" id="KJK76548.1"/>
    </source>
</evidence>
<proteinExistence type="predicted"/>
<feature type="repeat" description="ANK" evidence="3">
    <location>
        <begin position="1359"/>
        <end position="1393"/>
    </location>
</feature>
<dbReference type="InterPro" id="IPR027417">
    <property type="entry name" value="P-loop_NTPase"/>
</dbReference>
<dbReference type="EMBL" id="KE384743">
    <property type="protein sequence ID" value="KJK76548.1"/>
    <property type="molecule type" value="Genomic_DNA"/>
</dbReference>